<feature type="compositionally biased region" description="Acidic residues" evidence="3">
    <location>
        <begin position="259"/>
        <end position="271"/>
    </location>
</feature>
<dbReference type="GO" id="GO:0032259">
    <property type="term" value="P:methylation"/>
    <property type="evidence" value="ECO:0007669"/>
    <property type="project" value="UniProtKB-KW"/>
</dbReference>
<feature type="compositionally biased region" description="Low complexity" evidence="3">
    <location>
        <begin position="290"/>
        <end position="301"/>
    </location>
</feature>
<feature type="region of interest" description="Disordered" evidence="3">
    <location>
        <begin position="1497"/>
        <end position="1517"/>
    </location>
</feature>
<evidence type="ECO:0000256" key="1">
    <source>
        <dbReference type="ARBA" id="ARBA00022603"/>
    </source>
</evidence>
<dbReference type="EMBL" id="JATAAI010000011">
    <property type="protein sequence ID" value="KAK1742147.1"/>
    <property type="molecule type" value="Genomic_DNA"/>
</dbReference>
<feature type="compositionally biased region" description="Basic residues" evidence="3">
    <location>
        <begin position="345"/>
        <end position="366"/>
    </location>
</feature>
<evidence type="ECO:0000259" key="4">
    <source>
        <dbReference type="Pfam" id="PF21743"/>
    </source>
</evidence>
<dbReference type="InterPro" id="IPR029063">
    <property type="entry name" value="SAM-dependent_MTases_sf"/>
</dbReference>
<dbReference type="GO" id="GO:0016787">
    <property type="term" value="F:hydrolase activity"/>
    <property type="evidence" value="ECO:0007669"/>
    <property type="project" value="UniProtKB-KW"/>
</dbReference>
<dbReference type="Pfam" id="PF00145">
    <property type="entry name" value="DNA_methylase"/>
    <property type="match status" value="1"/>
</dbReference>
<organism evidence="5 6">
    <name type="scientific">Skeletonema marinoi</name>
    <dbReference type="NCBI Taxonomy" id="267567"/>
    <lineage>
        <taxon>Eukaryota</taxon>
        <taxon>Sar</taxon>
        <taxon>Stramenopiles</taxon>
        <taxon>Ochrophyta</taxon>
        <taxon>Bacillariophyta</taxon>
        <taxon>Coscinodiscophyceae</taxon>
        <taxon>Thalassiosirophycidae</taxon>
        <taxon>Thalassiosirales</taxon>
        <taxon>Skeletonemataceae</taxon>
        <taxon>Skeletonema</taxon>
        <taxon>Skeletonema marinoi-dohrnii complex</taxon>
    </lineage>
</organism>
<feature type="compositionally biased region" description="Acidic residues" evidence="3">
    <location>
        <begin position="369"/>
        <end position="411"/>
    </location>
</feature>
<dbReference type="GO" id="GO:0008168">
    <property type="term" value="F:methyltransferase activity"/>
    <property type="evidence" value="ECO:0007669"/>
    <property type="project" value="UniProtKB-KW"/>
</dbReference>
<sequence length="1517" mass="168234">MAGTATTKSGGKAKSKTPKKKKGTPVVKSKSITSFFSSGGSSSKKKSSPTSVTSTPKAPNKNDNDDNEEEEVGLPSDSAVDTPLMKDQGKKETPTKLAVKKNKGGEKAEGNDDVRRSPRRLAAVAAKKPAAAATKKKKKNVLPDSSDDSSSDDEPITTKKSSPKKKKPATTKKSHSAPYYPIGTTLTKQFIINHTRQLYTGIIVSYDDVHKFYSVRYEDGDGEEMTEQEVGNFVLLRELKRKNDAIDNDDVAGDVADNNNEDEEGMQDSDEEPPKKAAKKPRISEKATKKNNPPAAATTKKNALDLLSNAKPSRRTAKQQLNYADSDNEENELEDSDSEEEERPKKKRVVKKKNVAKKNGGNKKKGKVEEEDSDDFQLGSESEDDSFIVDAVESESEMMAVDNDEDSSDDEYIGKNKKKPAAKKTAAATKKKPAAAAKKPPAKKPAAKKKSGEAMTFEEMKAEKAKDIDVKKLNNPQSFPDDGPYVEPVGIDATGGIVEGIIGGMVQKVGKLLLASTKLEEEERNDGELEFPLKLNTACSGTDAPSIALGLVKECLDRLSTENDKDDGGDHGFEYEHNMSCELEPFKQAYISRNFPDTKLFPDITKLTGGKTVTDVYGRAQTIPESNLFVAGTSCKDFSMLKSSHRKDIEDKGTSGETFLAAVEYLEQEQPKMAIFENVQNAPWEKMQEYIEGRIDLKDRNDAKGITGMKKGNADKDLKFEVDDQGRYVVAEVPKQIGARAGCFVEGFVRGDDDPNQVQPLKCKQSNKGKTLSLGELAKKHDIDLEEDKLVIVKKARYCTHLVKLDTREYGLPQTRNRKYLFVWRSDDPEDDLGGYIQLIMDHLKTPLLHSMEAFLLSPTHDRIRCFREALRSGQGLMVAKERAKELDFFDWELTSVKDLGYHVNYREMHGINERARWLTQWDTRGRRLVPPGIWPELVAMWNMRRLDLIDCFTAGVVRDAVSRDPNHHSFTFDLSQNVHRTDARKSNVGVSGCVTPGCELLLPHKGRTMMGFEKLLLQGIPFTRLALGPESEVQLSDLAGNAMSVPVITACMLAGICSFQLRREQKSIEKVNLRNFALSQKYDHANGSVLAERGDLYGAKLSTTKDFAEVFAKIGDNLAVDAFRCSVLCNCESSGQTSPDEKVLECSDCGLGICHACTSRHQIGSHSLTEIITSETKRPNPHEFEMKLRCAAPSVLVLGKAWENTIPEATGLESYSFQLQRVDRMRGHWLLTYGAWEDHGSGRQVAEIRVALGQIGALQKELGVAAYVKCFSPAIRHDNPKRGVLGDSARLILRTKGQSIDVESATWEVKGAKPTKSSLDIVGSDPTDSTRIQVGLNDDAAKALKSHSAQKKFTKNFPKSRNSLLHYHKKWKTWPGTIVVSGDENEASVNGTYKKMSCEHSIVLSALWRRDENDDSPALYLYLRPDVMRTDLDVAVISTTPSYRDNMEICELKDWIPENTLVEGTHSTNVRFLSWEPAPSLKLAVHEPTMAIEKRSKPFHDQVDTSKSDSSLFFVR</sequence>
<proteinExistence type="predicted"/>
<dbReference type="Gene3D" id="3.40.50.150">
    <property type="entry name" value="Vaccinia Virus protein VP39"/>
    <property type="match status" value="1"/>
</dbReference>
<accession>A0AAD8YAZ0</accession>
<feature type="region of interest" description="Disordered" evidence="3">
    <location>
        <begin position="1"/>
        <end position="180"/>
    </location>
</feature>
<keyword evidence="5" id="KW-0347">Helicase</keyword>
<reference evidence="5" key="1">
    <citation type="submission" date="2023-06" db="EMBL/GenBank/DDBJ databases">
        <title>Survivors Of The Sea: Transcriptome response of Skeletonema marinoi to long-term dormancy.</title>
        <authorList>
            <person name="Pinder M.I.M."/>
            <person name="Kourtchenko O."/>
            <person name="Robertson E.K."/>
            <person name="Larsson T."/>
            <person name="Maumus F."/>
            <person name="Osuna-Cruz C.M."/>
            <person name="Vancaester E."/>
            <person name="Stenow R."/>
            <person name="Vandepoele K."/>
            <person name="Ploug H."/>
            <person name="Bruchert V."/>
            <person name="Godhe A."/>
            <person name="Topel M."/>
        </authorList>
    </citation>
    <scope>NUCLEOTIDE SEQUENCE</scope>
    <source>
        <strain evidence="5">R05AC</strain>
    </source>
</reference>
<feature type="compositionally biased region" description="Low complexity" evidence="3">
    <location>
        <begin position="122"/>
        <end position="133"/>
    </location>
</feature>
<dbReference type="EC" id="3.6.4.-" evidence="5"/>
<evidence type="ECO:0000256" key="2">
    <source>
        <dbReference type="ARBA" id="ARBA00022679"/>
    </source>
</evidence>
<keyword evidence="5" id="KW-0378">Hydrolase</keyword>
<feature type="compositionally biased region" description="Basic and acidic residues" evidence="3">
    <location>
        <begin position="1497"/>
        <end position="1508"/>
    </location>
</feature>
<dbReference type="GO" id="GO:0004386">
    <property type="term" value="F:helicase activity"/>
    <property type="evidence" value="ECO:0007669"/>
    <property type="project" value="UniProtKB-KW"/>
</dbReference>
<dbReference type="Proteomes" id="UP001224775">
    <property type="component" value="Unassembled WGS sequence"/>
</dbReference>
<evidence type="ECO:0000313" key="5">
    <source>
        <dbReference type="EMBL" id="KAK1742147.1"/>
    </source>
</evidence>
<feature type="compositionally biased region" description="Acidic residues" evidence="3">
    <location>
        <begin position="326"/>
        <end position="341"/>
    </location>
</feature>
<feature type="compositionally biased region" description="Low complexity" evidence="3">
    <location>
        <begin position="1"/>
        <end position="10"/>
    </location>
</feature>
<feature type="compositionally biased region" description="Basic residues" evidence="3">
    <location>
        <begin position="11"/>
        <end position="23"/>
    </location>
</feature>
<dbReference type="InterPro" id="IPR001525">
    <property type="entry name" value="C5_MeTfrase"/>
</dbReference>
<feature type="region of interest" description="Disordered" evidence="3">
    <location>
        <begin position="247"/>
        <end position="459"/>
    </location>
</feature>
<keyword evidence="6" id="KW-1185">Reference proteome</keyword>
<dbReference type="InterPro" id="IPR047365">
    <property type="entry name" value="Tudor_AtPTM-like"/>
</dbReference>
<gene>
    <name evidence="5" type="ORF">QTG54_006712</name>
</gene>
<feature type="compositionally biased region" description="Low complexity" evidence="3">
    <location>
        <begin position="24"/>
        <end position="57"/>
    </location>
</feature>
<feature type="compositionally biased region" description="Basic and acidic residues" evidence="3">
    <location>
        <begin position="103"/>
        <end position="116"/>
    </location>
</feature>
<evidence type="ECO:0000313" key="6">
    <source>
        <dbReference type="Proteomes" id="UP001224775"/>
    </source>
</evidence>
<feature type="compositionally biased region" description="Basic residues" evidence="3">
    <location>
        <begin position="440"/>
        <end position="449"/>
    </location>
</feature>
<feature type="compositionally biased region" description="Acidic residues" evidence="3">
    <location>
        <begin position="145"/>
        <end position="155"/>
    </location>
</feature>
<dbReference type="Pfam" id="PF21743">
    <property type="entry name" value="PTM_DIR17_Tudor"/>
    <property type="match status" value="1"/>
</dbReference>
<comment type="caution">
    <text evidence="5">The sequence shown here is derived from an EMBL/GenBank/DDBJ whole genome shotgun (WGS) entry which is preliminary data.</text>
</comment>
<keyword evidence="2" id="KW-0808">Transferase</keyword>
<name>A0AAD8YAZ0_9STRA</name>
<feature type="compositionally biased region" description="Low complexity" evidence="3">
    <location>
        <begin position="423"/>
        <end position="439"/>
    </location>
</feature>
<evidence type="ECO:0000256" key="3">
    <source>
        <dbReference type="SAM" id="MobiDB-lite"/>
    </source>
</evidence>
<keyword evidence="1" id="KW-0489">Methyltransferase</keyword>
<keyword evidence="5" id="KW-0547">Nucleotide-binding</keyword>
<feature type="domain" description="PTM/DIR17-like Tudor" evidence="4">
    <location>
        <begin position="195"/>
        <end position="231"/>
    </location>
</feature>
<feature type="compositionally biased region" description="Basic residues" evidence="3">
    <location>
        <begin position="161"/>
        <end position="175"/>
    </location>
</feature>
<dbReference type="SUPFAM" id="SSF53335">
    <property type="entry name" value="S-adenosyl-L-methionine-dependent methyltransferases"/>
    <property type="match status" value="1"/>
</dbReference>
<protein>
    <submittedName>
        <fullName evidence="5">SNF2 family helicase</fullName>
        <ecNumber evidence="5">3.6.4.-</ecNumber>
    </submittedName>
</protein>
<keyword evidence="5" id="KW-0067">ATP-binding</keyword>